<comment type="caution">
    <text evidence="1">The sequence shown here is derived from an EMBL/GenBank/DDBJ whole genome shotgun (WGS) entry which is preliminary data.</text>
</comment>
<dbReference type="Pfam" id="PF12512">
    <property type="entry name" value="DUF3717"/>
    <property type="match status" value="1"/>
</dbReference>
<evidence type="ECO:0000313" key="2">
    <source>
        <dbReference type="Proteomes" id="UP001595530"/>
    </source>
</evidence>
<evidence type="ECO:0000313" key="1">
    <source>
        <dbReference type="EMBL" id="MFC3107567.1"/>
    </source>
</evidence>
<name>A0ABV7F192_9BURK</name>
<dbReference type="RefSeq" id="WP_390321790.1">
    <property type="nucleotide sequence ID" value="NZ_JBHRTP010000018.1"/>
</dbReference>
<dbReference type="EMBL" id="JBHRTP010000018">
    <property type="protein sequence ID" value="MFC3107567.1"/>
    <property type="molecule type" value="Genomic_DNA"/>
</dbReference>
<protein>
    <submittedName>
        <fullName evidence="1">DUF3717 domain-containing protein</fullName>
    </submittedName>
</protein>
<dbReference type="InterPro" id="IPR022191">
    <property type="entry name" value="DUF3717"/>
</dbReference>
<dbReference type="Proteomes" id="UP001595530">
    <property type="component" value="Unassembled WGS sequence"/>
</dbReference>
<reference evidence="2" key="1">
    <citation type="journal article" date="2019" name="Int. J. Syst. Evol. Microbiol.">
        <title>The Global Catalogue of Microorganisms (GCM) 10K type strain sequencing project: providing services to taxonomists for standard genome sequencing and annotation.</title>
        <authorList>
            <consortium name="The Broad Institute Genomics Platform"/>
            <consortium name="The Broad Institute Genome Sequencing Center for Infectious Disease"/>
            <person name="Wu L."/>
            <person name="Ma J."/>
        </authorList>
    </citation>
    <scope>NUCLEOTIDE SEQUENCE [LARGE SCALE GENOMIC DNA]</scope>
    <source>
        <strain evidence="2">KCTC 42986</strain>
    </source>
</reference>
<proteinExistence type="predicted"/>
<gene>
    <name evidence="1" type="ORF">ACFOFO_06270</name>
</gene>
<accession>A0ABV7F192</accession>
<keyword evidence="2" id="KW-1185">Reference proteome</keyword>
<sequence>MELTLAELEQAINYWRNQHPARGEERQLSPEVNLLARVYAMMIFDHATVVPLASLDSSSRQVIAQWRQQVPASAGV</sequence>
<organism evidence="1 2">
    <name type="scientific">Undibacterium arcticum</name>
    <dbReference type="NCBI Taxonomy" id="1762892"/>
    <lineage>
        <taxon>Bacteria</taxon>
        <taxon>Pseudomonadati</taxon>
        <taxon>Pseudomonadota</taxon>
        <taxon>Betaproteobacteria</taxon>
        <taxon>Burkholderiales</taxon>
        <taxon>Oxalobacteraceae</taxon>
        <taxon>Undibacterium</taxon>
    </lineage>
</organism>